<dbReference type="AlphaFoldDB" id="A0A0E9P850"/>
<accession>A0A0E9P850</accession>
<dbReference type="EMBL" id="GBXM01107776">
    <property type="protein sequence ID" value="JAH00801.1"/>
    <property type="molecule type" value="Transcribed_RNA"/>
</dbReference>
<name>A0A0E9P850_ANGAN</name>
<reference evidence="1" key="1">
    <citation type="submission" date="2014-11" db="EMBL/GenBank/DDBJ databases">
        <authorList>
            <person name="Amaro Gonzalez C."/>
        </authorList>
    </citation>
    <scope>NUCLEOTIDE SEQUENCE</scope>
</reference>
<reference evidence="1" key="2">
    <citation type="journal article" date="2015" name="Fish Shellfish Immunol.">
        <title>Early steps in the European eel (Anguilla anguilla)-Vibrio vulnificus interaction in the gills: Role of the RtxA13 toxin.</title>
        <authorList>
            <person name="Callol A."/>
            <person name="Pajuelo D."/>
            <person name="Ebbesson L."/>
            <person name="Teles M."/>
            <person name="MacKenzie S."/>
            <person name="Amaro C."/>
        </authorList>
    </citation>
    <scope>NUCLEOTIDE SEQUENCE</scope>
</reference>
<proteinExistence type="predicted"/>
<protein>
    <submittedName>
        <fullName evidence="1">Uncharacterized protein</fullName>
    </submittedName>
</protein>
<sequence length="23" mass="2806">MNADKPTFGWCDYIYICFKYTLI</sequence>
<organism evidence="1">
    <name type="scientific">Anguilla anguilla</name>
    <name type="common">European freshwater eel</name>
    <name type="synonym">Muraena anguilla</name>
    <dbReference type="NCBI Taxonomy" id="7936"/>
    <lineage>
        <taxon>Eukaryota</taxon>
        <taxon>Metazoa</taxon>
        <taxon>Chordata</taxon>
        <taxon>Craniata</taxon>
        <taxon>Vertebrata</taxon>
        <taxon>Euteleostomi</taxon>
        <taxon>Actinopterygii</taxon>
        <taxon>Neopterygii</taxon>
        <taxon>Teleostei</taxon>
        <taxon>Anguilliformes</taxon>
        <taxon>Anguillidae</taxon>
        <taxon>Anguilla</taxon>
    </lineage>
</organism>
<evidence type="ECO:0000313" key="1">
    <source>
        <dbReference type="EMBL" id="JAH00801.1"/>
    </source>
</evidence>